<feature type="compositionally biased region" description="Polar residues" evidence="1">
    <location>
        <begin position="67"/>
        <end position="79"/>
    </location>
</feature>
<feature type="compositionally biased region" description="Low complexity" evidence="1">
    <location>
        <begin position="54"/>
        <end position="66"/>
    </location>
</feature>
<sequence>MINKHRRRSSSPVLVARSIKQAKGDTNSATRFWHLPEELRSSILQLACSAPSPSSSPYHQHSAAASTPSRPTNLPSAASHTSWHTNLEVGTVAKLALVSKHFNASLTPLLYTHVKLDTPSLLFGFYAALRLRPDRGELVKSLHIGPRGKMDETYWPLPFTWVDEETEEELDDDVLTIATSLPQRLLPECCFPGRAFPCDLRKIRDCQTCSVARALQAAIEAINVDRDRHFCDLQGTALDIAEWTIRIFQLQEALDLYLIEMKRLDETRGYKLRYWDFESPKPRLPSKCRAGVCGHYPRLEVEKQPIKTTPAPVKSKKPKSCEEEDQMRSEAWNTGHHTEMPTLPPIETATTISKDGVLDLTLVQLDRPLRRSGDIGDHFDHPLFYARAGMKKLAMNDDQPGVISDHDSSYYEEFYPESIFYEYFCRICRDYHEYEPPEQAE</sequence>
<dbReference type="Proteomes" id="UP000245884">
    <property type="component" value="Unassembled WGS sequence"/>
</dbReference>
<evidence type="ECO:0008006" key="4">
    <source>
        <dbReference type="Google" id="ProtNLM"/>
    </source>
</evidence>
<protein>
    <recommendedName>
        <fullName evidence="4">F-box domain-containing protein</fullName>
    </recommendedName>
</protein>
<evidence type="ECO:0000256" key="1">
    <source>
        <dbReference type="SAM" id="MobiDB-lite"/>
    </source>
</evidence>
<dbReference type="RefSeq" id="XP_025360016.1">
    <property type="nucleotide sequence ID" value="XM_025509837.1"/>
</dbReference>
<organism evidence="2 3">
    <name type="scientific">Jaminaea rosea</name>
    <dbReference type="NCBI Taxonomy" id="1569628"/>
    <lineage>
        <taxon>Eukaryota</taxon>
        <taxon>Fungi</taxon>
        <taxon>Dikarya</taxon>
        <taxon>Basidiomycota</taxon>
        <taxon>Ustilaginomycotina</taxon>
        <taxon>Exobasidiomycetes</taxon>
        <taxon>Microstromatales</taxon>
        <taxon>Microstromatales incertae sedis</taxon>
        <taxon>Jaminaea</taxon>
    </lineage>
</organism>
<dbReference type="GeneID" id="37031660"/>
<proteinExistence type="predicted"/>
<evidence type="ECO:0000313" key="3">
    <source>
        <dbReference type="Proteomes" id="UP000245884"/>
    </source>
</evidence>
<feature type="region of interest" description="Disordered" evidence="1">
    <location>
        <begin position="54"/>
        <end position="79"/>
    </location>
</feature>
<accession>A0A316UKE4</accession>
<keyword evidence="3" id="KW-1185">Reference proteome</keyword>
<gene>
    <name evidence="2" type="ORF">BDZ90DRAFT_74732</name>
</gene>
<reference evidence="2 3" key="1">
    <citation type="journal article" date="2018" name="Mol. Biol. Evol.">
        <title>Broad Genomic Sampling Reveals a Smut Pathogenic Ancestry of the Fungal Clade Ustilaginomycotina.</title>
        <authorList>
            <person name="Kijpornyongpan T."/>
            <person name="Mondo S.J."/>
            <person name="Barry K."/>
            <person name="Sandor L."/>
            <person name="Lee J."/>
            <person name="Lipzen A."/>
            <person name="Pangilinan J."/>
            <person name="LaButti K."/>
            <person name="Hainaut M."/>
            <person name="Henrissat B."/>
            <person name="Grigoriev I.V."/>
            <person name="Spatafora J.W."/>
            <person name="Aime M.C."/>
        </authorList>
    </citation>
    <scope>NUCLEOTIDE SEQUENCE [LARGE SCALE GENOMIC DNA]</scope>
    <source>
        <strain evidence="2 3">MCA 5214</strain>
    </source>
</reference>
<dbReference type="AlphaFoldDB" id="A0A316UKE4"/>
<dbReference type="EMBL" id="KZ819676">
    <property type="protein sequence ID" value="PWN25404.1"/>
    <property type="molecule type" value="Genomic_DNA"/>
</dbReference>
<name>A0A316UKE4_9BASI</name>
<evidence type="ECO:0000313" key="2">
    <source>
        <dbReference type="EMBL" id="PWN25404.1"/>
    </source>
</evidence>